<evidence type="ECO:0000313" key="2">
    <source>
        <dbReference type="Proteomes" id="UP000597762"/>
    </source>
</evidence>
<evidence type="ECO:0000313" key="1">
    <source>
        <dbReference type="EMBL" id="CAE1283124.1"/>
    </source>
</evidence>
<proteinExistence type="predicted"/>
<comment type="caution">
    <text evidence="1">The sequence shown here is derived from an EMBL/GenBank/DDBJ whole genome shotgun (WGS) entry which is preliminary data.</text>
</comment>
<protein>
    <submittedName>
        <fullName evidence="1">Uncharacterized protein</fullName>
    </submittedName>
</protein>
<dbReference type="AlphaFoldDB" id="A0A812D0R2"/>
<sequence>MTNIISLSLSFFLSHAGYRRERRRRGEREALPYLGYCVSHKQERIRFQQQPGPSPPYTDHNFSPFWNNLGPLPTIHASPFFFLHRHVEVQLRLSHRLRLLVSPAAAAAAASDAAVVAWQLLFPGHPDGEAELPTWLPSSPPQSTRCRPSLVLSPF</sequence>
<dbReference type="Proteomes" id="UP000597762">
    <property type="component" value="Unassembled WGS sequence"/>
</dbReference>
<dbReference type="EMBL" id="CAHIKZ030002224">
    <property type="protein sequence ID" value="CAE1283124.1"/>
    <property type="molecule type" value="Genomic_DNA"/>
</dbReference>
<keyword evidence="2" id="KW-1185">Reference proteome</keyword>
<gene>
    <name evidence="1" type="ORF">SPHA_43907</name>
</gene>
<name>A0A812D0R2_ACAPH</name>
<accession>A0A812D0R2</accession>
<reference evidence="1" key="1">
    <citation type="submission" date="2021-01" db="EMBL/GenBank/DDBJ databases">
        <authorList>
            <person name="Li R."/>
            <person name="Bekaert M."/>
        </authorList>
    </citation>
    <scope>NUCLEOTIDE SEQUENCE</scope>
    <source>
        <strain evidence="1">Farmed</strain>
    </source>
</reference>
<organism evidence="1 2">
    <name type="scientific">Acanthosepion pharaonis</name>
    <name type="common">Pharaoh cuttlefish</name>
    <name type="synonym">Sepia pharaonis</name>
    <dbReference type="NCBI Taxonomy" id="158019"/>
    <lineage>
        <taxon>Eukaryota</taxon>
        <taxon>Metazoa</taxon>
        <taxon>Spiralia</taxon>
        <taxon>Lophotrochozoa</taxon>
        <taxon>Mollusca</taxon>
        <taxon>Cephalopoda</taxon>
        <taxon>Coleoidea</taxon>
        <taxon>Decapodiformes</taxon>
        <taxon>Sepiida</taxon>
        <taxon>Sepiina</taxon>
        <taxon>Sepiidae</taxon>
        <taxon>Acanthosepion</taxon>
    </lineage>
</organism>